<evidence type="ECO:0000256" key="3">
    <source>
        <dbReference type="ARBA" id="ARBA00022737"/>
    </source>
</evidence>
<dbReference type="Pfam" id="PF18911">
    <property type="entry name" value="PKD_4"/>
    <property type="match status" value="2"/>
</dbReference>
<proteinExistence type="predicted"/>
<dbReference type="InterPro" id="IPR035986">
    <property type="entry name" value="PKD_dom_sf"/>
</dbReference>
<reference evidence="7" key="1">
    <citation type="submission" date="2013-08" db="EMBL/GenBank/DDBJ databases">
        <authorList>
            <person name="Mendez C."/>
            <person name="Richter M."/>
            <person name="Ferrer M."/>
            <person name="Sanchez J."/>
        </authorList>
    </citation>
    <scope>NUCLEOTIDE SEQUENCE</scope>
</reference>
<evidence type="ECO:0000256" key="4">
    <source>
        <dbReference type="ARBA" id="ARBA00022989"/>
    </source>
</evidence>
<keyword evidence="3" id="KW-0677">Repeat</keyword>
<dbReference type="GO" id="GO:0005886">
    <property type="term" value="C:plasma membrane"/>
    <property type="evidence" value="ECO:0007669"/>
    <property type="project" value="TreeGrafter"/>
</dbReference>
<dbReference type="PANTHER" id="PTHR46730:SF4">
    <property type="entry name" value="POLYCYSTIC KIDNEY DISEASE PROTEIN 1-LIKE 1"/>
    <property type="match status" value="1"/>
</dbReference>
<dbReference type="EMBL" id="AUZY01002010">
    <property type="protein sequence ID" value="EQD73318.1"/>
    <property type="molecule type" value="Genomic_DNA"/>
</dbReference>
<dbReference type="SUPFAM" id="SSF49299">
    <property type="entry name" value="PKD domain"/>
    <property type="match status" value="2"/>
</dbReference>
<feature type="domain" description="PKD" evidence="6">
    <location>
        <begin position="87"/>
        <end position="173"/>
    </location>
</feature>
<organism evidence="7">
    <name type="scientific">mine drainage metagenome</name>
    <dbReference type="NCBI Taxonomy" id="410659"/>
    <lineage>
        <taxon>unclassified sequences</taxon>
        <taxon>metagenomes</taxon>
        <taxon>ecological metagenomes</taxon>
    </lineage>
</organism>
<feature type="domain" description="PKD" evidence="6">
    <location>
        <begin position="475"/>
        <end position="539"/>
    </location>
</feature>
<feature type="non-terminal residue" evidence="7">
    <location>
        <position position="546"/>
    </location>
</feature>
<name>T1BXF6_9ZZZZ</name>
<dbReference type="CDD" id="cd00146">
    <property type="entry name" value="PKD"/>
    <property type="match status" value="2"/>
</dbReference>
<keyword evidence="4" id="KW-1133">Transmembrane helix</keyword>
<dbReference type="GO" id="GO:0006816">
    <property type="term" value="P:calcium ion transport"/>
    <property type="evidence" value="ECO:0007669"/>
    <property type="project" value="TreeGrafter"/>
</dbReference>
<dbReference type="PROSITE" id="PS50093">
    <property type="entry name" value="PKD"/>
    <property type="match status" value="3"/>
</dbReference>
<evidence type="ECO:0000313" key="7">
    <source>
        <dbReference type="EMBL" id="EQD73318.1"/>
    </source>
</evidence>
<dbReference type="Pfam" id="PF00801">
    <property type="entry name" value="PKD"/>
    <property type="match status" value="1"/>
</dbReference>
<evidence type="ECO:0000256" key="1">
    <source>
        <dbReference type="ARBA" id="ARBA00004141"/>
    </source>
</evidence>
<dbReference type="PANTHER" id="PTHR46730">
    <property type="entry name" value="POLYCYSTIN-1"/>
    <property type="match status" value="1"/>
</dbReference>
<comment type="subcellular location">
    <subcellularLocation>
        <location evidence="1">Membrane</location>
        <topology evidence="1">Multi-pass membrane protein</topology>
    </subcellularLocation>
</comment>
<feature type="domain" description="PKD" evidence="6">
    <location>
        <begin position="176"/>
        <end position="259"/>
    </location>
</feature>
<evidence type="ECO:0000259" key="6">
    <source>
        <dbReference type="PROSITE" id="PS50093"/>
    </source>
</evidence>
<comment type="caution">
    <text evidence="7">The sequence shown here is derived from an EMBL/GenBank/DDBJ whole genome shotgun (WGS) entry which is preliminary data.</text>
</comment>
<gene>
    <name evidence="7" type="ORF">B1B_03281</name>
</gene>
<dbReference type="InterPro" id="IPR022409">
    <property type="entry name" value="PKD/Chitinase_dom"/>
</dbReference>
<reference evidence="7" key="2">
    <citation type="journal article" date="2014" name="ISME J.">
        <title>Microbial stratification in low pH oxic and suboxic macroscopic growths along an acid mine drainage.</title>
        <authorList>
            <person name="Mendez-Garcia C."/>
            <person name="Mesa V."/>
            <person name="Sprenger R.R."/>
            <person name="Richter M."/>
            <person name="Diez M.S."/>
            <person name="Solano J."/>
            <person name="Bargiela R."/>
            <person name="Golyshina O.V."/>
            <person name="Manteca A."/>
            <person name="Ramos J.L."/>
            <person name="Gallego J.R."/>
            <person name="Llorente I."/>
            <person name="Martins Dos Santos V.A."/>
            <person name="Jensen O.N."/>
            <person name="Pelaez A.I."/>
            <person name="Sanchez J."/>
            <person name="Ferrer M."/>
        </authorList>
    </citation>
    <scope>NUCLEOTIDE SEQUENCE</scope>
</reference>
<evidence type="ECO:0000256" key="2">
    <source>
        <dbReference type="ARBA" id="ARBA00022692"/>
    </source>
</evidence>
<dbReference type="AlphaFoldDB" id="T1BXF6"/>
<dbReference type="InterPro" id="IPR000601">
    <property type="entry name" value="PKD_dom"/>
</dbReference>
<keyword evidence="2" id="KW-0812">Transmembrane</keyword>
<dbReference type="GO" id="GO:0005261">
    <property type="term" value="F:monoatomic cation channel activity"/>
    <property type="evidence" value="ECO:0007669"/>
    <property type="project" value="TreeGrafter"/>
</dbReference>
<sequence>MGGASTGYQLWWFYGSTNASGSIGYVHLHVPAPAGCSSNAPCTVPVTVTVSHIYETPGSYDTSFTVYDAQGNYRISTDVVSVVPAEVQVSARSSVSQAEVDQPVGFQASSSVTPAPYANDQMTYEWLFGDNNSSYGNPVSHVFTQAGNYVVRVVATDNRTGAANQTFLDVQVTDPAPRAVITGARTGVEDSPVALSGFASVAPYSDHPFLRYRWNFGNGERGAGANTSTVYTQAGTYQVDLTVTNPLGESSVATRVLTIGDPLPQANAGPAPTVPVGQMAFLNASNSTDVPTDTPFLNYTWQTLNYGETPSNGVIGRQDYFSPGTMDLQLTVRSETGQSVYAGTQVNVQDVAPTVGVYQIYQKVNVSLIVNSNYAEYYQLHLMEWNQTVATGRLFDFPPFATFLIPSAQINISVPYEFQVIYTGPPQAESIANPAMLGVQYEHGGTVWLPVIFTPQESEIWGASANVVGLGQPLFLDAAAFSPAQTGLTTTWDFGDGTSVTQTTSAPGQPEPTYRTLSLVHRWVAGRDYTLRVTTRDAVRVGRGWT</sequence>
<dbReference type="Gene3D" id="2.60.40.10">
    <property type="entry name" value="Immunoglobulins"/>
    <property type="match status" value="4"/>
</dbReference>
<evidence type="ECO:0000256" key="5">
    <source>
        <dbReference type="ARBA" id="ARBA00023136"/>
    </source>
</evidence>
<protein>
    <submittedName>
        <fullName evidence="7">PKD domain-containing protein</fullName>
    </submittedName>
</protein>
<dbReference type="InterPro" id="IPR013783">
    <property type="entry name" value="Ig-like_fold"/>
</dbReference>
<accession>T1BXF6</accession>
<dbReference type="SMART" id="SM00089">
    <property type="entry name" value="PKD"/>
    <property type="match status" value="2"/>
</dbReference>
<keyword evidence="5" id="KW-0472">Membrane</keyword>